<proteinExistence type="inferred from homology"/>
<keyword evidence="6 15" id="KW-0808">Transferase</keyword>
<comment type="subunit">
    <text evidence="3">Component of the RNA polymerase I (Pol I) complex consisting of at least 13 subunits.</text>
</comment>
<dbReference type="Pfam" id="PF04998">
    <property type="entry name" value="RNA_pol_Rpb1_5"/>
    <property type="match status" value="1"/>
</dbReference>
<dbReference type="FunFam" id="3.30.1490.180:FF:000003">
    <property type="entry name" value="DNA-directed RNA polymerase subunit"/>
    <property type="match status" value="1"/>
</dbReference>
<evidence type="ECO:0000256" key="16">
    <source>
        <dbReference type="SAM" id="MobiDB-lite"/>
    </source>
</evidence>
<dbReference type="CDD" id="cd01435">
    <property type="entry name" value="RNAP_I_RPA1_N"/>
    <property type="match status" value="1"/>
</dbReference>
<dbReference type="GO" id="GO:0046872">
    <property type="term" value="F:metal ion binding"/>
    <property type="evidence" value="ECO:0007669"/>
    <property type="project" value="UniProtKB-KW"/>
</dbReference>
<keyword evidence="8" id="KW-0479">Metal-binding</keyword>
<dbReference type="Gene3D" id="4.10.860.120">
    <property type="entry name" value="RNA polymerase II, clamp domain"/>
    <property type="match status" value="1"/>
</dbReference>
<sequence>MGSYGQVGFTCVKDLLFRVYTDKEVQQISVVKLTNDESINELGHFAADGLYDLRMGPMSTRERDVCETCGQDGLRCLGHCGHIEMPLPVYNPFFYGVLSKLLYGICNHCFRFQAPDYRVIQLLYQSKLLDEGYAKEALNVKDTVARITSHGDESQEISTGINDRVIRGSLKSYENVELMQILSETLKKYCKEVMKGGTSSHETSTSNVKAVQDQVIKSFFDDCKAKLSCKFCRRPLMKLSLKNSRFMKATIKMKLKKSKSDDEEESVSSGLVVDGQSYITCDQARAILRKCWAREEGLLKCLYPILASSKSEHPTDMFFLSTLLVIPPKYRPCNTQDGLVVEHDTSVLLKNVVRMSRVLTFLISIVNGSISELPETIEYILSQIPGNTPIEKMQGTWHNMQASVDNLFDTNLNPTMKNSLRGLRQVIEKKHGLFRRNLMGKRVNYSARSVAAPDPLLAVDEVGVPMDFAKRLSYPVPVTQWNVEKLRQLVKNGPEVYPGAVMVEDEEGKKKRLSSTDEKQRNAVANKLLTPTESHVRKVNATKIVYRHLQNGDFVLMNRQPTLHRPSIQAHRARIMLNDRVFRMPYANCKAYNADFDGDELNLHFPQNEIARSEAQHLVTTHNQYLTPKDGSPLAGLIQDCVVASVMLTMRGKFFAREDYQQLIYTGLSDQSERIKLLPPAIIKPKKLWSGKQVISSLLLNIIPENKARPSFTFKTSVKADLWQTNEERAWKAGGPPEKKREAMTDSDFVMRDGELLSGVIDKSAIGSTSHGLIHVCYDLYGGGVSSKLLTAINRLCVYYLKWTGHTISVKEFATPSHVSARRRAALHRLVQNASSEVSRKLNITEESFQDYFEKLHMSHSEVEMAAIDAAYTSVLAPTTSQVTGDNERGLLRRGLDNHMRMMVDTGAKGSKVNMNQMASLFGSVAIDGKRMPLSITGKTLPSFKAYDPNPRSGGYIPNRFMTGINPQSYFFLCIVGRDNPHTLDVLVKNYSRLLDERSLSIAKSVGEKKLVDKYKMKLKKWHKKANERKVRNSAFLKFCKKTAATVESSGFNKDTGRANISRELQDMWQQLTPEEKKKYNKNIKCPDPVNSIFSGASNLGVVSEALDDLIERYYEENYHKQPQQQQNLTQKQVATSVHMKVLTSMVDPGEAVGALCAQMTLNTFHFAGRDELNVTLGVPRMVEILRTASRNISTPIMELPFYPHVKRSQAEFLRVKLSEVSLSKVLHGLEVTSRLEKDEKLRVHRRTKVKLTFLPHRDYKKMFAVNPSQVLNYVEREFIPKILLKEIKNSFGKTKKMCSTITEENKDSDGDDENNDNIELDAAKETKKSKKKMKANYGVESSEEEDEDDFQQEAPEDTDATSSSRSKKRQEQDYSEDEEAELVSEEEGDQETVKEQLLPQDEEENQSQEDIMDGEDVRKHKKGISLKEAEVRKETLLNSDSWIIDYDFDREKELWCEVSISLQNFGVLCEYKSPELWCEVTLVLPINGGNYDIPSIVRQRSQRALIHYVRGIRRVFVVEKDDTLLLRVDGVNILKMFQYEHMLNVNCLYTNNIHQVAEIYGIEAAQRSIIRELRAVQSVYDIKVDFRHLTLLAEYFT</sequence>
<evidence type="ECO:0000256" key="14">
    <source>
        <dbReference type="ARBA" id="ARBA00053996"/>
    </source>
</evidence>
<evidence type="ECO:0000256" key="4">
    <source>
        <dbReference type="ARBA" id="ARBA00022478"/>
    </source>
</evidence>
<dbReference type="Pfam" id="PF05000">
    <property type="entry name" value="RNA_pol_Rpb1_4"/>
    <property type="match status" value="1"/>
</dbReference>
<protein>
    <recommendedName>
        <fullName evidence="15">DNA-directed RNA polymerase subunit</fullName>
        <ecNumber evidence="15">2.7.7.6</ecNumber>
    </recommendedName>
</protein>
<dbReference type="SMART" id="SM00663">
    <property type="entry name" value="RPOLA_N"/>
    <property type="match status" value="1"/>
</dbReference>
<feature type="compositionally biased region" description="Acidic residues" evidence="16">
    <location>
        <begin position="1374"/>
        <end position="1391"/>
    </location>
</feature>
<dbReference type="GO" id="GO:0006351">
    <property type="term" value="P:DNA-templated transcription"/>
    <property type="evidence" value="ECO:0007669"/>
    <property type="project" value="InterPro"/>
</dbReference>
<dbReference type="Gene3D" id="1.10.30.10">
    <property type="entry name" value="High mobility group box domain"/>
    <property type="match status" value="1"/>
</dbReference>
<evidence type="ECO:0000313" key="18">
    <source>
        <dbReference type="EMBL" id="KAG7161070.1"/>
    </source>
</evidence>
<reference evidence="18" key="1">
    <citation type="journal article" date="2021" name="Sci. Adv.">
        <title>The American lobster genome reveals insights on longevity, neural, and immune adaptations.</title>
        <authorList>
            <person name="Polinski J.M."/>
            <person name="Zimin A.V."/>
            <person name="Clark K.F."/>
            <person name="Kohn A.B."/>
            <person name="Sadowski N."/>
            <person name="Timp W."/>
            <person name="Ptitsyn A."/>
            <person name="Khanna P."/>
            <person name="Romanova D.Y."/>
            <person name="Williams P."/>
            <person name="Greenwood S.J."/>
            <person name="Moroz L.L."/>
            <person name="Walt D.R."/>
            <person name="Bodnar A.G."/>
        </authorList>
    </citation>
    <scope>NUCLEOTIDE SEQUENCE</scope>
    <source>
        <strain evidence="18">GMGI-L3</strain>
    </source>
</reference>
<dbReference type="SUPFAM" id="SSF64484">
    <property type="entry name" value="beta and beta-prime subunits of DNA dependent RNA-polymerase"/>
    <property type="match status" value="1"/>
</dbReference>
<dbReference type="GO" id="GO:0003677">
    <property type="term" value="F:DNA binding"/>
    <property type="evidence" value="ECO:0007669"/>
    <property type="project" value="InterPro"/>
</dbReference>
<dbReference type="EMBL" id="JAHLQT010030111">
    <property type="protein sequence ID" value="KAG7161070.1"/>
    <property type="molecule type" value="Genomic_DNA"/>
</dbReference>
<comment type="similarity">
    <text evidence="2 15">Belongs to the RNA polymerase beta' chain family.</text>
</comment>
<comment type="catalytic activity">
    <reaction evidence="13 15">
        <text>RNA(n) + a ribonucleoside 5'-triphosphate = RNA(n+1) + diphosphate</text>
        <dbReference type="Rhea" id="RHEA:21248"/>
        <dbReference type="Rhea" id="RHEA-COMP:14527"/>
        <dbReference type="Rhea" id="RHEA-COMP:17342"/>
        <dbReference type="ChEBI" id="CHEBI:33019"/>
        <dbReference type="ChEBI" id="CHEBI:61557"/>
        <dbReference type="ChEBI" id="CHEBI:140395"/>
        <dbReference type="EC" id="2.7.7.6"/>
    </reaction>
</comment>
<name>A0A8J5JNN5_HOMAM</name>
<comment type="function">
    <text evidence="14">DNA-dependent RNA polymerase catalyzes the transcription of DNA into RNA using the four ribonucleoside triphosphates as substrates. Largest and catalytic core component of RNA polymerase I which synthesizes ribosomal RNA precursors. Forms the polymerase active center together with the second largest subunit. A single stranded DNA template strand of the promoter is positioned within the central active site cleft of Pol I. A bridging helix emanates from RPA1 and crosses the cleft near the catalytic site and is thought to promote translocation of Pol I by acting as a ratchet that moves the RNA-DNA hybrid through the active site by switching from straight to bent conformations at each step of nucleotide addition.</text>
</comment>
<dbReference type="Gene3D" id="3.30.70.2850">
    <property type="match status" value="1"/>
</dbReference>
<feature type="compositionally biased region" description="Acidic residues" evidence="16">
    <location>
        <begin position="1342"/>
        <end position="1360"/>
    </location>
</feature>
<evidence type="ECO:0000256" key="2">
    <source>
        <dbReference type="ARBA" id="ARBA00006460"/>
    </source>
</evidence>
<evidence type="ECO:0000256" key="7">
    <source>
        <dbReference type="ARBA" id="ARBA00022695"/>
    </source>
</evidence>
<evidence type="ECO:0000256" key="11">
    <source>
        <dbReference type="ARBA" id="ARBA00023163"/>
    </source>
</evidence>
<dbReference type="InterPro" id="IPR007080">
    <property type="entry name" value="RNA_pol_Rpb1_1"/>
</dbReference>
<organism evidence="18 19">
    <name type="scientific">Homarus americanus</name>
    <name type="common">American lobster</name>
    <dbReference type="NCBI Taxonomy" id="6706"/>
    <lineage>
        <taxon>Eukaryota</taxon>
        <taxon>Metazoa</taxon>
        <taxon>Ecdysozoa</taxon>
        <taxon>Arthropoda</taxon>
        <taxon>Crustacea</taxon>
        <taxon>Multicrustacea</taxon>
        <taxon>Malacostraca</taxon>
        <taxon>Eumalacostraca</taxon>
        <taxon>Eucarida</taxon>
        <taxon>Decapoda</taxon>
        <taxon>Pleocyemata</taxon>
        <taxon>Astacidea</taxon>
        <taxon>Nephropoidea</taxon>
        <taxon>Nephropidae</taxon>
        <taxon>Homarus</taxon>
    </lineage>
</organism>
<keyword evidence="10" id="KW-0460">Magnesium</keyword>
<evidence type="ECO:0000256" key="3">
    <source>
        <dbReference type="ARBA" id="ARBA00011251"/>
    </source>
</evidence>
<feature type="domain" description="RNA polymerase N-terminal" evidence="17">
    <location>
        <begin position="316"/>
        <end position="649"/>
    </location>
</feature>
<dbReference type="Pfam" id="PF00623">
    <property type="entry name" value="RNA_pol_Rpb1_2"/>
    <property type="match status" value="1"/>
</dbReference>
<dbReference type="Gene3D" id="2.40.40.20">
    <property type="match status" value="1"/>
</dbReference>
<evidence type="ECO:0000259" key="17">
    <source>
        <dbReference type="SMART" id="SM00663"/>
    </source>
</evidence>
<dbReference type="InterPro" id="IPR038120">
    <property type="entry name" value="Rpb1_funnel_sf"/>
</dbReference>
<dbReference type="InterPro" id="IPR007081">
    <property type="entry name" value="RNA_pol_Rpb1_5"/>
</dbReference>
<feature type="region of interest" description="Disordered" evidence="16">
    <location>
        <begin position="1327"/>
        <end position="1420"/>
    </location>
</feature>
<dbReference type="Pfam" id="PF04983">
    <property type="entry name" value="RNA_pol_Rpb1_3"/>
    <property type="match status" value="1"/>
</dbReference>
<dbReference type="PANTHER" id="PTHR19376:SF11">
    <property type="entry name" value="DNA-DIRECTED RNA POLYMERASE I SUBUNIT RPA1"/>
    <property type="match status" value="1"/>
</dbReference>
<dbReference type="Gene3D" id="1.10.274.100">
    <property type="entry name" value="RNA polymerase Rpb1, domain 3"/>
    <property type="match status" value="1"/>
</dbReference>
<keyword evidence="9" id="KW-0862">Zinc</keyword>
<dbReference type="GO" id="GO:0005736">
    <property type="term" value="C:RNA polymerase I complex"/>
    <property type="evidence" value="ECO:0007669"/>
    <property type="project" value="TreeGrafter"/>
</dbReference>
<keyword evidence="12" id="KW-0539">Nucleus</keyword>
<accession>A0A8J5JNN5</accession>
<evidence type="ECO:0000313" key="19">
    <source>
        <dbReference type="Proteomes" id="UP000747542"/>
    </source>
</evidence>
<feature type="compositionally biased region" description="Acidic residues" evidence="16">
    <location>
        <begin position="1401"/>
        <end position="1415"/>
    </location>
</feature>
<dbReference type="Gene3D" id="1.10.357.120">
    <property type="match status" value="1"/>
</dbReference>
<dbReference type="InterPro" id="IPR007083">
    <property type="entry name" value="RNA_pol_Rpb1_4"/>
</dbReference>
<keyword evidence="4 15" id="KW-0240">DNA-directed RNA polymerase</keyword>
<gene>
    <name evidence="18" type="primary">Polr1a-L</name>
    <name evidence="18" type="ORF">Hamer_G025310</name>
</gene>
<evidence type="ECO:0000256" key="15">
    <source>
        <dbReference type="RuleBase" id="RU004279"/>
    </source>
</evidence>
<evidence type="ECO:0000256" key="1">
    <source>
        <dbReference type="ARBA" id="ARBA00004604"/>
    </source>
</evidence>
<comment type="caution">
    <text evidence="18">The sequence shown here is derived from an EMBL/GenBank/DDBJ whole genome shotgun (WGS) entry which is preliminary data.</text>
</comment>
<evidence type="ECO:0000256" key="8">
    <source>
        <dbReference type="ARBA" id="ARBA00022723"/>
    </source>
</evidence>
<keyword evidence="7 15" id="KW-0548">Nucleotidyltransferase</keyword>
<evidence type="ECO:0000256" key="10">
    <source>
        <dbReference type="ARBA" id="ARBA00022842"/>
    </source>
</evidence>
<dbReference type="InterPro" id="IPR015699">
    <property type="entry name" value="DNA-dir_RNA_pol1_lsu_N"/>
</dbReference>
<dbReference type="Pfam" id="PF04997">
    <property type="entry name" value="RNA_pol_Rpb1_1"/>
    <property type="match status" value="1"/>
</dbReference>
<dbReference type="InterPro" id="IPR042102">
    <property type="entry name" value="RNA_pol_Rpb1_3_sf"/>
</dbReference>
<evidence type="ECO:0000256" key="12">
    <source>
        <dbReference type="ARBA" id="ARBA00023242"/>
    </source>
</evidence>
<dbReference type="InterPro" id="IPR045867">
    <property type="entry name" value="DNA-dir_RpoC_beta_prime"/>
</dbReference>
<dbReference type="InterPro" id="IPR036910">
    <property type="entry name" value="HMG_box_dom_sf"/>
</dbReference>
<dbReference type="PANTHER" id="PTHR19376">
    <property type="entry name" value="DNA-DIRECTED RNA POLYMERASE"/>
    <property type="match status" value="1"/>
</dbReference>
<keyword evidence="5" id="KW-0597">Phosphoprotein</keyword>
<evidence type="ECO:0000256" key="5">
    <source>
        <dbReference type="ARBA" id="ARBA00022553"/>
    </source>
</evidence>
<evidence type="ECO:0000256" key="9">
    <source>
        <dbReference type="ARBA" id="ARBA00022833"/>
    </source>
</evidence>
<dbReference type="InterPro" id="IPR006592">
    <property type="entry name" value="RNA_pol_N"/>
</dbReference>
<dbReference type="InterPro" id="IPR000722">
    <property type="entry name" value="RNA_pol_asu"/>
</dbReference>
<evidence type="ECO:0000256" key="6">
    <source>
        <dbReference type="ARBA" id="ARBA00022679"/>
    </source>
</evidence>
<dbReference type="CDD" id="cd00084">
    <property type="entry name" value="HMG-box_SF"/>
    <property type="match status" value="1"/>
</dbReference>
<evidence type="ECO:0000256" key="13">
    <source>
        <dbReference type="ARBA" id="ARBA00048552"/>
    </source>
</evidence>
<keyword evidence="19" id="KW-1185">Reference proteome</keyword>
<dbReference type="Proteomes" id="UP000747542">
    <property type="component" value="Unassembled WGS sequence"/>
</dbReference>
<dbReference type="FunFam" id="2.40.40.20:FF:000019">
    <property type="entry name" value="DNA-directed RNA polymerase II subunit RPB1"/>
    <property type="match status" value="1"/>
</dbReference>
<dbReference type="GO" id="GO:0003899">
    <property type="term" value="F:DNA-directed RNA polymerase activity"/>
    <property type="evidence" value="ECO:0007669"/>
    <property type="project" value="UniProtKB-EC"/>
</dbReference>
<dbReference type="Gene3D" id="3.30.1490.180">
    <property type="entry name" value="RNA polymerase ii"/>
    <property type="match status" value="1"/>
</dbReference>
<comment type="subcellular location">
    <subcellularLocation>
        <location evidence="1">Nucleus</location>
        <location evidence="1">Nucleolus</location>
    </subcellularLocation>
</comment>
<dbReference type="FunFam" id="1.10.274.100:FF:000012">
    <property type="entry name" value="DNA-directed RNA polymerase subunit"/>
    <property type="match status" value="1"/>
</dbReference>
<dbReference type="Gene3D" id="1.10.132.30">
    <property type="match status" value="1"/>
</dbReference>
<dbReference type="InterPro" id="IPR007066">
    <property type="entry name" value="RNA_pol_Rpb1_3"/>
</dbReference>
<dbReference type="InterPro" id="IPR044893">
    <property type="entry name" value="RNA_pol_Rpb1_clamp_domain"/>
</dbReference>
<dbReference type="EC" id="2.7.7.6" evidence="15"/>
<keyword evidence="11 15" id="KW-0804">Transcription</keyword>